<reference evidence="11 12" key="1">
    <citation type="journal article" date="2010" name="Int. J. Syst. Evol. Microbiol.">
        <title>Thiohalobacter thiocyanaticus gen. nov., sp. nov., a moderately halophilic, sulfur-oxidizing gammaproteobacterium from hypersaline lakes, that utilizes thiocyanate.</title>
        <authorList>
            <person name="Sorokin D.Y."/>
            <person name="Kovaleva O.L."/>
            <person name="Tourova T.P."/>
            <person name="Muyzer G."/>
        </authorList>
    </citation>
    <scope>NUCLEOTIDE SEQUENCE [LARGE SCALE GENOMIC DNA]</scope>
    <source>
        <strain evidence="11 12">Hrh1</strain>
    </source>
</reference>
<evidence type="ECO:0000256" key="3">
    <source>
        <dbReference type="ARBA" id="ARBA00022490"/>
    </source>
</evidence>
<keyword evidence="3 8" id="KW-0963">Cytoplasm</keyword>
<dbReference type="SMART" id="SM00955">
    <property type="entry name" value="RNB"/>
    <property type="match status" value="1"/>
</dbReference>
<dbReference type="Proteomes" id="UP000287798">
    <property type="component" value="Unassembled WGS sequence"/>
</dbReference>
<dbReference type="EMBL" id="QZMU01000001">
    <property type="protein sequence ID" value="RRQ22665.1"/>
    <property type="molecule type" value="Genomic_DNA"/>
</dbReference>
<name>A0A426QLM8_9GAMM</name>
<evidence type="ECO:0000256" key="7">
    <source>
        <dbReference type="ARBA" id="ARBA00022884"/>
    </source>
</evidence>
<dbReference type="RefSeq" id="WP_125182007.1">
    <property type="nucleotide sequence ID" value="NZ_QZMU01000001.1"/>
</dbReference>
<dbReference type="CDD" id="cd04471">
    <property type="entry name" value="S1_RNase_R"/>
    <property type="match status" value="1"/>
</dbReference>
<dbReference type="HAMAP" id="MF_01895">
    <property type="entry name" value="RNase_R"/>
    <property type="match status" value="1"/>
</dbReference>
<dbReference type="InterPro" id="IPR022966">
    <property type="entry name" value="RNase_II/R_CS"/>
</dbReference>
<dbReference type="GO" id="GO:0005829">
    <property type="term" value="C:cytosol"/>
    <property type="evidence" value="ECO:0007669"/>
    <property type="project" value="UniProtKB-ARBA"/>
</dbReference>
<comment type="function">
    <text evidence="8">3'-5' exoribonuclease that releases 5'-nucleoside monophosphates and is involved in maturation of structured RNAs.</text>
</comment>
<dbReference type="SMART" id="SM00357">
    <property type="entry name" value="CSP"/>
    <property type="match status" value="1"/>
</dbReference>
<dbReference type="InterPro" id="IPR003029">
    <property type="entry name" value="S1_domain"/>
</dbReference>
<evidence type="ECO:0000259" key="10">
    <source>
        <dbReference type="PROSITE" id="PS50126"/>
    </source>
</evidence>
<feature type="region of interest" description="Disordered" evidence="9">
    <location>
        <begin position="736"/>
        <end position="783"/>
    </location>
</feature>
<dbReference type="AlphaFoldDB" id="A0A426QLM8"/>
<keyword evidence="5 8" id="KW-0378">Hydrolase</keyword>
<keyword evidence="7 8" id="KW-0694">RNA-binding</keyword>
<dbReference type="Pfam" id="PF08461">
    <property type="entry name" value="WHD_RNase_R"/>
    <property type="match status" value="1"/>
</dbReference>
<dbReference type="InterPro" id="IPR040476">
    <property type="entry name" value="CSD2"/>
</dbReference>
<dbReference type="InterPro" id="IPR012340">
    <property type="entry name" value="NA-bd_OB-fold"/>
</dbReference>
<dbReference type="Gene3D" id="2.40.50.140">
    <property type="entry name" value="Nucleic acid-binding proteins"/>
    <property type="match status" value="2"/>
</dbReference>
<organism evidence="11 12">
    <name type="scientific">Thiohalobacter thiocyanaticus</name>
    <dbReference type="NCBI Taxonomy" id="585455"/>
    <lineage>
        <taxon>Bacteria</taxon>
        <taxon>Pseudomonadati</taxon>
        <taxon>Pseudomonadota</taxon>
        <taxon>Gammaproteobacteria</taxon>
        <taxon>Thiohalobacterales</taxon>
        <taxon>Thiohalobacteraceae</taxon>
        <taxon>Thiohalobacter</taxon>
    </lineage>
</organism>
<dbReference type="InterPro" id="IPR001900">
    <property type="entry name" value="RNase_II/R"/>
</dbReference>
<evidence type="ECO:0000256" key="4">
    <source>
        <dbReference type="ARBA" id="ARBA00022722"/>
    </source>
</evidence>
<comment type="subcellular location">
    <subcellularLocation>
        <location evidence="2 8">Cytoplasm</location>
    </subcellularLocation>
</comment>
<accession>A0A426QLM8</accession>
<evidence type="ECO:0000256" key="8">
    <source>
        <dbReference type="HAMAP-Rule" id="MF_01895"/>
    </source>
</evidence>
<dbReference type="PANTHER" id="PTHR23355:SF9">
    <property type="entry name" value="DIS3-LIKE EXONUCLEASE 2"/>
    <property type="match status" value="1"/>
</dbReference>
<dbReference type="SUPFAM" id="SSF50249">
    <property type="entry name" value="Nucleic acid-binding proteins"/>
    <property type="match status" value="4"/>
</dbReference>
<protein>
    <recommendedName>
        <fullName evidence="8">Ribonuclease R</fullName>
        <shortName evidence="8">RNase R</shortName>
        <ecNumber evidence="8">3.1.13.1</ecNumber>
    </recommendedName>
</protein>
<comment type="catalytic activity">
    <reaction evidence="1 8">
        <text>Exonucleolytic cleavage in the 3'- to 5'-direction to yield nucleoside 5'-phosphates.</text>
        <dbReference type="EC" id="3.1.13.1"/>
    </reaction>
</comment>
<dbReference type="EC" id="3.1.13.1" evidence="8"/>
<dbReference type="GO" id="GO:0006402">
    <property type="term" value="P:mRNA catabolic process"/>
    <property type="evidence" value="ECO:0007669"/>
    <property type="project" value="TreeGrafter"/>
</dbReference>
<dbReference type="Pfam" id="PF00773">
    <property type="entry name" value="RNB"/>
    <property type="match status" value="1"/>
</dbReference>
<dbReference type="InterPro" id="IPR013668">
    <property type="entry name" value="RNase_R_HTH_12"/>
</dbReference>
<dbReference type="PANTHER" id="PTHR23355">
    <property type="entry name" value="RIBONUCLEASE"/>
    <property type="match status" value="1"/>
</dbReference>
<feature type="compositionally biased region" description="Basic residues" evidence="9">
    <location>
        <begin position="755"/>
        <end position="767"/>
    </location>
</feature>
<dbReference type="InterPro" id="IPR004476">
    <property type="entry name" value="RNase_II/RNase_R"/>
</dbReference>
<dbReference type="InterPro" id="IPR013223">
    <property type="entry name" value="RNase_B_OB_dom"/>
</dbReference>
<dbReference type="SMART" id="SM00316">
    <property type="entry name" value="S1"/>
    <property type="match status" value="2"/>
</dbReference>
<dbReference type="NCBIfam" id="TIGR00358">
    <property type="entry name" value="3_prime_RNase"/>
    <property type="match status" value="1"/>
</dbReference>
<dbReference type="PROSITE" id="PS50126">
    <property type="entry name" value="S1"/>
    <property type="match status" value="1"/>
</dbReference>
<evidence type="ECO:0000256" key="6">
    <source>
        <dbReference type="ARBA" id="ARBA00022839"/>
    </source>
</evidence>
<dbReference type="FunFam" id="2.40.50.140:FF:000213">
    <property type="entry name" value="Ribonuclease R"/>
    <property type="match status" value="1"/>
</dbReference>
<evidence type="ECO:0000313" key="12">
    <source>
        <dbReference type="Proteomes" id="UP000287798"/>
    </source>
</evidence>
<comment type="caution">
    <text evidence="11">The sequence shown here is derived from an EMBL/GenBank/DDBJ whole genome shotgun (WGS) entry which is preliminary data.</text>
</comment>
<dbReference type="GO" id="GO:0008859">
    <property type="term" value="F:exoribonuclease II activity"/>
    <property type="evidence" value="ECO:0007669"/>
    <property type="project" value="UniProtKB-UniRule"/>
</dbReference>
<feature type="domain" description="S1 motif" evidence="10">
    <location>
        <begin position="654"/>
        <end position="735"/>
    </location>
</feature>
<dbReference type="GO" id="GO:0003723">
    <property type="term" value="F:RNA binding"/>
    <property type="evidence" value="ECO:0007669"/>
    <property type="project" value="UniProtKB-UniRule"/>
</dbReference>
<sequence>MTQKRRKKTAGKIDWRRQDPHYAREKAKYGHPVPSREFLLQCIKDLGVPTTWQELADKLDMQEEDDREAVRRRLKAMERDGSLLRNRRGGYVPVGKQDLVRGRVTAHPDGFGFLIPDEGGNDLFLSAREMRRVFHGDRLVARVVGEDRRGRREGAVVEVLERNTHRVVGRFFREAGATFVVPDNKRIVHNLVIPGEEVGEAQPGQIVVADILEQPTLRNPPIGRVVEVLGDHMAPGMEIDVSARSYELPCEWPEVVDEEISGLGEKVTPAAKRGREDLRELPLVTIDGADSRDFDDAVYCEPKPKGWRLLVAIADVAHYVQPGTALDQEAINRGNSVYFPERVIPMLPEVLSNGLCSINPGVDRLCMVADMYINQEGKILRSRFFEGLMRSHARLTYDEVAAMLLERDQSTRKRYEHVVPHVEELHRLYHVLRKARLKRGAIDFDTTETRIVFGAERKIDRIIPVERNDAHKLIEECMISANVAAARFLSRHKMPALYRVHDGPKSEKIEDLHTFLGELGLKLKGGDKPQAKDYARLLESIQDRPDAHLIQTVLLRSMSQAVYTPDNAGHFGLALDQYAHFTSPIRRYPDLLVHRAIRHVLRNSKRKKAQAFAYSHADMQKLGEQCSMTERRADEATRDAEDWLKCEYMMDKVGEVYDGIISSVTSFGIFVELRDIFVEGLVHITALKNDYYHFEAHGHRLIGERTHKIYRLGDAIRVKVVRVDLDERKIDFELAEAHADTPAENSSAPAAEEKKRKRRRGGRKRGGRGSGHASQRNKKRSTS</sequence>
<evidence type="ECO:0000313" key="11">
    <source>
        <dbReference type="EMBL" id="RRQ22665.1"/>
    </source>
</evidence>
<dbReference type="NCBIfam" id="TIGR02063">
    <property type="entry name" value="RNase_R"/>
    <property type="match status" value="1"/>
</dbReference>
<dbReference type="InterPro" id="IPR011805">
    <property type="entry name" value="RNase_R"/>
</dbReference>
<keyword evidence="4 8" id="KW-0540">Nuclease</keyword>
<keyword evidence="12" id="KW-1185">Reference proteome</keyword>
<keyword evidence="6 8" id="KW-0269">Exonuclease</keyword>
<dbReference type="PROSITE" id="PS01175">
    <property type="entry name" value="RIBONUCLEASE_II"/>
    <property type="match status" value="1"/>
</dbReference>
<dbReference type="Pfam" id="PF08206">
    <property type="entry name" value="OB_RNB"/>
    <property type="match status" value="1"/>
</dbReference>
<dbReference type="Pfam" id="PF00575">
    <property type="entry name" value="S1"/>
    <property type="match status" value="1"/>
</dbReference>
<evidence type="ECO:0000256" key="1">
    <source>
        <dbReference type="ARBA" id="ARBA00001849"/>
    </source>
</evidence>
<dbReference type="OrthoDB" id="9764149at2"/>
<dbReference type="InterPro" id="IPR011129">
    <property type="entry name" value="CSD"/>
</dbReference>
<dbReference type="InterPro" id="IPR050180">
    <property type="entry name" value="RNR_Ribonuclease"/>
</dbReference>
<proteinExistence type="inferred from homology"/>
<evidence type="ECO:0000256" key="9">
    <source>
        <dbReference type="SAM" id="MobiDB-lite"/>
    </source>
</evidence>
<comment type="similarity">
    <text evidence="8">Belongs to the RNR ribonuclease family. RNase R subfamily.</text>
</comment>
<dbReference type="Pfam" id="PF17876">
    <property type="entry name" value="CSD2"/>
    <property type="match status" value="1"/>
</dbReference>
<dbReference type="NCBIfam" id="NF008648">
    <property type="entry name" value="PRK11642.1"/>
    <property type="match status" value="1"/>
</dbReference>
<gene>
    <name evidence="8" type="primary">rnr</name>
    <name evidence="11" type="ORF">D6C00_12495</name>
</gene>
<evidence type="ECO:0000256" key="5">
    <source>
        <dbReference type="ARBA" id="ARBA00022801"/>
    </source>
</evidence>
<evidence type="ECO:0000256" key="2">
    <source>
        <dbReference type="ARBA" id="ARBA00004496"/>
    </source>
</evidence>